<dbReference type="AlphaFoldDB" id="A0A6I8LVA5"/>
<dbReference type="SUPFAM" id="SSF46689">
    <property type="entry name" value="Homeodomain-like"/>
    <property type="match status" value="1"/>
</dbReference>
<dbReference type="InterPro" id="IPR036271">
    <property type="entry name" value="Tet_transcr_reg_TetR-rel_C_sf"/>
</dbReference>
<feature type="domain" description="HTH tetR-type" evidence="6">
    <location>
        <begin position="7"/>
        <end position="67"/>
    </location>
</feature>
<gene>
    <name evidence="7" type="ORF">AA23TX_04447</name>
</gene>
<evidence type="ECO:0000259" key="6">
    <source>
        <dbReference type="PROSITE" id="PS50977"/>
    </source>
</evidence>
<dbReference type="InterPro" id="IPR039538">
    <property type="entry name" value="BetI_C"/>
</dbReference>
<evidence type="ECO:0000256" key="3">
    <source>
        <dbReference type="ARBA" id="ARBA00023125"/>
    </source>
</evidence>
<keyword evidence="1" id="KW-0678">Repressor</keyword>
<keyword evidence="2" id="KW-0805">Transcription regulation</keyword>
<keyword evidence="3 5" id="KW-0238">DNA-binding</keyword>
<dbReference type="EMBL" id="CABVGP010000002">
    <property type="protein sequence ID" value="VVJ19426.1"/>
    <property type="molecule type" value="Genomic_DNA"/>
</dbReference>
<dbReference type="InterPro" id="IPR009057">
    <property type="entry name" value="Homeodomain-like_sf"/>
</dbReference>
<keyword evidence="4" id="KW-0804">Transcription</keyword>
<dbReference type="RefSeq" id="WP_155544693.1">
    <property type="nucleotide sequence ID" value="NZ_CABVGP010000002.1"/>
</dbReference>
<organism evidence="7 8">
    <name type="scientific">Amycolatopsis camponoti</name>
    <dbReference type="NCBI Taxonomy" id="2606593"/>
    <lineage>
        <taxon>Bacteria</taxon>
        <taxon>Bacillati</taxon>
        <taxon>Actinomycetota</taxon>
        <taxon>Actinomycetes</taxon>
        <taxon>Pseudonocardiales</taxon>
        <taxon>Pseudonocardiaceae</taxon>
        <taxon>Amycolatopsis</taxon>
    </lineage>
</organism>
<dbReference type="GO" id="GO:0003700">
    <property type="term" value="F:DNA-binding transcription factor activity"/>
    <property type="evidence" value="ECO:0007669"/>
    <property type="project" value="TreeGrafter"/>
</dbReference>
<evidence type="ECO:0000256" key="2">
    <source>
        <dbReference type="ARBA" id="ARBA00023015"/>
    </source>
</evidence>
<evidence type="ECO:0000256" key="1">
    <source>
        <dbReference type="ARBA" id="ARBA00022491"/>
    </source>
</evidence>
<evidence type="ECO:0000256" key="5">
    <source>
        <dbReference type="PROSITE-ProRule" id="PRU00335"/>
    </source>
</evidence>
<evidence type="ECO:0000313" key="8">
    <source>
        <dbReference type="Proteomes" id="UP000399805"/>
    </source>
</evidence>
<dbReference type="Pfam" id="PF13977">
    <property type="entry name" value="TetR_C_6"/>
    <property type="match status" value="1"/>
</dbReference>
<accession>A0A6I8LVA5</accession>
<keyword evidence="8" id="KW-1185">Reference proteome</keyword>
<dbReference type="PANTHER" id="PTHR30055:SF200">
    <property type="entry name" value="HTH-TYPE TRANSCRIPTIONAL REPRESSOR BDCR"/>
    <property type="match status" value="1"/>
</dbReference>
<evidence type="ECO:0000256" key="4">
    <source>
        <dbReference type="ARBA" id="ARBA00023163"/>
    </source>
</evidence>
<feature type="DNA-binding region" description="H-T-H motif" evidence="5">
    <location>
        <begin position="30"/>
        <end position="49"/>
    </location>
</feature>
<reference evidence="7 8" key="1">
    <citation type="submission" date="2019-09" db="EMBL/GenBank/DDBJ databases">
        <authorList>
            <person name="Leyn A S."/>
        </authorList>
    </citation>
    <scope>NUCLEOTIDE SEQUENCE [LARGE SCALE GENOMIC DNA]</scope>
    <source>
        <strain evidence="7">AA231_1</strain>
    </source>
</reference>
<dbReference type="PROSITE" id="PS50977">
    <property type="entry name" value="HTH_TETR_2"/>
    <property type="match status" value="1"/>
</dbReference>
<dbReference type="GO" id="GO:0000976">
    <property type="term" value="F:transcription cis-regulatory region binding"/>
    <property type="evidence" value="ECO:0007669"/>
    <property type="project" value="TreeGrafter"/>
</dbReference>
<protein>
    <submittedName>
        <fullName evidence="7">Transcriptional regulator</fullName>
    </submittedName>
</protein>
<dbReference type="PANTHER" id="PTHR30055">
    <property type="entry name" value="HTH-TYPE TRANSCRIPTIONAL REGULATOR RUTR"/>
    <property type="match status" value="1"/>
</dbReference>
<dbReference type="InterPro" id="IPR001647">
    <property type="entry name" value="HTH_TetR"/>
</dbReference>
<evidence type="ECO:0000313" key="7">
    <source>
        <dbReference type="EMBL" id="VVJ19426.1"/>
    </source>
</evidence>
<dbReference type="Pfam" id="PF00440">
    <property type="entry name" value="TetR_N"/>
    <property type="match status" value="1"/>
</dbReference>
<sequence length="205" mass="22192">MARKAVAVRREEIVLAALDQVRARGIAGVRAADVAKALDISTALIFYHFGTLEALIIEAFRQAAERNLAVLREELARPGTASERLRAVLVLYGPTKPVAGWHLWIEAGAAAMRDAELREVVQRLDLRWRDAVASLITEGVAAGEFRCPDPHGTAWRLTALLDGLAVQVVAREGTVTAADCARWVEQATAHELGTAVDGTGECGWY</sequence>
<dbReference type="InterPro" id="IPR050109">
    <property type="entry name" value="HTH-type_TetR-like_transc_reg"/>
</dbReference>
<proteinExistence type="predicted"/>
<name>A0A6I8LVA5_9PSEU</name>
<dbReference type="SUPFAM" id="SSF48498">
    <property type="entry name" value="Tetracyclin repressor-like, C-terminal domain"/>
    <property type="match status" value="1"/>
</dbReference>
<dbReference type="Gene3D" id="1.10.357.10">
    <property type="entry name" value="Tetracycline Repressor, domain 2"/>
    <property type="match status" value="1"/>
</dbReference>
<dbReference type="Proteomes" id="UP000399805">
    <property type="component" value="Unassembled WGS sequence"/>
</dbReference>